<reference evidence="4 5" key="1">
    <citation type="submission" date="2017-08" db="EMBL/GenBank/DDBJ databases">
        <title>Halovibrio sewagensis sp. nov., isolated from wastewater of high salinity.</title>
        <authorList>
            <person name="Dong X."/>
            <person name="Zhang G."/>
        </authorList>
    </citation>
    <scope>NUCLEOTIDE SEQUENCE [LARGE SCALE GENOMIC DNA]</scope>
    <source>
        <strain evidence="4 5">YL5-2</strain>
    </source>
</reference>
<dbReference type="NCBIfam" id="NF041886">
    <property type="entry name" value="Rmf_CrpP_fam"/>
    <property type="match status" value="1"/>
</dbReference>
<dbReference type="HAMAP" id="MF_00919">
    <property type="entry name" value="RMF"/>
    <property type="match status" value="1"/>
</dbReference>
<proteinExistence type="inferred from homology"/>
<sequence>MKKQKRDMSARAYKRGYMAGLSGRSKENCPLDKPETRQEWMNGWREGREDHWSGLTQGVSSIHKMPYLTA</sequence>
<keyword evidence="2 3" id="KW-0810">Translation regulation</keyword>
<evidence type="ECO:0000256" key="3">
    <source>
        <dbReference type="HAMAP-Rule" id="MF_00919"/>
    </source>
</evidence>
<keyword evidence="5" id="KW-1185">Reference proteome</keyword>
<comment type="caution">
    <text evidence="4">The sequence shown here is derived from an EMBL/GenBank/DDBJ whole genome shotgun (WGS) entry which is preliminary data.</text>
</comment>
<evidence type="ECO:0000256" key="1">
    <source>
        <dbReference type="ARBA" id="ARBA00022490"/>
    </source>
</evidence>
<comment type="function">
    <text evidence="3">During stationary phase, converts 70S ribosomes to an inactive dimeric form (100S ribosomes).</text>
</comment>
<dbReference type="Gene3D" id="1.10.10.620">
    <property type="entry name" value="ribosome modulation factor like domain"/>
    <property type="match status" value="1"/>
</dbReference>
<name>A0A2A2F7C2_9GAMM</name>
<dbReference type="InterPro" id="IPR023200">
    <property type="entry name" value="RMF_sf"/>
</dbReference>
<dbReference type="NCBIfam" id="NF011162">
    <property type="entry name" value="PRK14563.1"/>
    <property type="match status" value="1"/>
</dbReference>
<evidence type="ECO:0000313" key="4">
    <source>
        <dbReference type="EMBL" id="PAU80634.1"/>
    </source>
</evidence>
<dbReference type="GO" id="GO:0005737">
    <property type="term" value="C:cytoplasm"/>
    <property type="evidence" value="ECO:0007669"/>
    <property type="project" value="UniProtKB-SubCell"/>
</dbReference>
<gene>
    <name evidence="3" type="primary">rmf</name>
    <name evidence="4" type="ORF">CK501_09440</name>
</gene>
<evidence type="ECO:0000313" key="5">
    <source>
        <dbReference type="Proteomes" id="UP000218896"/>
    </source>
</evidence>
<dbReference type="EMBL" id="NSKD01000003">
    <property type="protein sequence ID" value="PAU80634.1"/>
    <property type="molecule type" value="Genomic_DNA"/>
</dbReference>
<dbReference type="Pfam" id="PF04957">
    <property type="entry name" value="RMF"/>
    <property type="match status" value="1"/>
</dbReference>
<dbReference type="OrthoDB" id="5917763at2"/>
<dbReference type="Proteomes" id="UP000218896">
    <property type="component" value="Unassembled WGS sequence"/>
</dbReference>
<dbReference type="RefSeq" id="WP_095617468.1">
    <property type="nucleotide sequence ID" value="NZ_NSKD01000003.1"/>
</dbReference>
<dbReference type="GO" id="GO:0006417">
    <property type="term" value="P:regulation of translation"/>
    <property type="evidence" value="ECO:0007669"/>
    <property type="project" value="UniProtKB-UniRule"/>
</dbReference>
<comment type="similarity">
    <text evidence="3">Belongs to the ribosome modulation factor family.</text>
</comment>
<keyword evidence="1 3" id="KW-0963">Cytoplasm</keyword>
<evidence type="ECO:0000256" key="2">
    <source>
        <dbReference type="ARBA" id="ARBA00022845"/>
    </source>
</evidence>
<dbReference type="InterPro" id="IPR007040">
    <property type="entry name" value="Ribosome_modulation_factor"/>
</dbReference>
<comment type="subcellular location">
    <subcellularLocation>
        <location evidence="3">Cytoplasm</location>
    </subcellularLocation>
</comment>
<protein>
    <recommendedName>
        <fullName evidence="3">Ribosome modulation factor</fullName>
        <shortName evidence="3">RMF</shortName>
    </recommendedName>
</protein>
<dbReference type="AlphaFoldDB" id="A0A2A2F7C2"/>
<accession>A0A2A2F7C2</accession>
<organism evidence="4 5">
    <name type="scientific">Halovibrio salipaludis</name>
    <dbReference type="NCBI Taxonomy" id="2032626"/>
    <lineage>
        <taxon>Bacteria</taxon>
        <taxon>Pseudomonadati</taxon>
        <taxon>Pseudomonadota</taxon>
        <taxon>Gammaproteobacteria</taxon>
        <taxon>Oceanospirillales</taxon>
        <taxon>Halomonadaceae</taxon>
        <taxon>Halovibrio</taxon>
    </lineage>
</organism>